<keyword evidence="1" id="KW-1185">Reference proteome</keyword>
<reference evidence="2" key="1">
    <citation type="submission" date="2022-11" db="UniProtKB">
        <authorList>
            <consortium name="WormBaseParasite"/>
        </authorList>
    </citation>
    <scope>IDENTIFICATION</scope>
</reference>
<evidence type="ECO:0000313" key="1">
    <source>
        <dbReference type="Proteomes" id="UP000887577"/>
    </source>
</evidence>
<evidence type="ECO:0000313" key="2">
    <source>
        <dbReference type="WBParaSite" id="PSU_v2.g8150.t1"/>
    </source>
</evidence>
<dbReference type="Proteomes" id="UP000887577">
    <property type="component" value="Unplaced"/>
</dbReference>
<proteinExistence type="predicted"/>
<organism evidence="1 2">
    <name type="scientific">Panagrolaimus superbus</name>
    <dbReference type="NCBI Taxonomy" id="310955"/>
    <lineage>
        <taxon>Eukaryota</taxon>
        <taxon>Metazoa</taxon>
        <taxon>Ecdysozoa</taxon>
        <taxon>Nematoda</taxon>
        <taxon>Chromadorea</taxon>
        <taxon>Rhabditida</taxon>
        <taxon>Tylenchina</taxon>
        <taxon>Panagrolaimomorpha</taxon>
        <taxon>Panagrolaimoidea</taxon>
        <taxon>Panagrolaimidae</taxon>
        <taxon>Panagrolaimus</taxon>
    </lineage>
</organism>
<name>A0A914Z8H3_9BILA</name>
<dbReference type="WBParaSite" id="PSU_v2.g8150.t1">
    <property type="protein sequence ID" value="PSU_v2.g8150.t1"/>
    <property type="gene ID" value="PSU_v2.g8150"/>
</dbReference>
<dbReference type="AlphaFoldDB" id="A0A914Z8H3"/>
<accession>A0A914Z8H3</accession>
<sequence>MFVIDTLDPIKILCECLQKDLYSITRLQTDLDYTLEALAELQDGYGYNVKKFLETAECRKDDEVVPCTIELLKDIAVQVRLPMTDFIKNRNPDGYPSAETFQFTRNSRQLHLDVVRDHLIPGLIEELKSNFPENPEFLKQLNALDPRHLPTGGNTDAITGYAEDLRPVARRFGVNSFAVVEECISFLLL</sequence>
<protein>
    <submittedName>
        <fullName evidence="2">Uncharacterized protein</fullName>
    </submittedName>
</protein>